<comment type="similarity">
    <text evidence="2">Belongs to the methyl-accepting chemotaxis (MCP) protein family.</text>
</comment>
<evidence type="ECO:0000313" key="8">
    <source>
        <dbReference type="Proteomes" id="UP001623660"/>
    </source>
</evidence>
<dbReference type="PANTHER" id="PTHR32089:SF112">
    <property type="entry name" value="LYSOZYME-LIKE PROTEIN-RELATED"/>
    <property type="match status" value="1"/>
</dbReference>
<evidence type="ECO:0000256" key="1">
    <source>
        <dbReference type="ARBA" id="ARBA00023224"/>
    </source>
</evidence>
<dbReference type="InterPro" id="IPR004090">
    <property type="entry name" value="Chemotax_Me-accpt_rcpt"/>
</dbReference>
<keyword evidence="4" id="KW-0472">Membrane</keyword>
<name>A0ABW8SQ49_9CLOT</name>
<dbReference type="RefSeq" id="WP_406794188.1">
    <property type="nucleotide sequence ID" value="NZ_JBJHZX010000046.1"/>
</dbReference>
<gene>
    <name evidence="7" type="ORF">ACJDU8_21300</name>
</gene>
<dbReference type="PANTHER" id="PTHR32089">
    <property type="entry name" value="METHYL-ACCEPTING CHEMOTAXIS PROTEIN MCPB"/>
    <property type="match status" value="1"/>
</dbReference>
<organism evidence="7 8">
    <name type="scientific">Candidatus Clostridium eludens</name>
    <dbReference type="NCBI Taxonomy" id="3381663"/>
    <lineage>
        <taxon>Bacteria</taxon>
        <taxon>Bacillati</taxon>
        <taxon>Bacillota</taxon>
        <taxon>Clostridia</taxon>
        <taxon>Eubacteriales</taxon>
        <taxon>Clostridiaceae</taxon>
        <taxon>Clostridium</taxon>
    </lineage>
</organism>
<comment type="caution">
    <text evidence="7">The sequence shown here is derived from an EMBL/GenBank/DDBJ whole genome shotgun (WGS) entry which is preliminary data.</text>
</comment>
<keyword evidence="4" id="KW-0812">Transmembrane</keyword>
<protein>
    <submittedName>
        <fullName evidence="7">Methyl-accepting chemotaxis protein</fullName>
    </submittedName>
</protein>
<feature type="transmembrane region" description="Helical" evidence="4">
    <location>
        <begin position="13"/>
        <end position="35"/>
    </location>
</feature>
<dbReference type="Gene3D" id="1.10.287.950">
    <property type="entry name" value="Methyl-accepting chemotaxis protein"/>
    <property type="match status" value="1"/>
</dbReference>
<evidence type="ECO:0000256" key="4">
    <source>
        <dbReference type="SAM" id="Phobius"/>
    </source>
</evidence>
<sequence>MSFFKNIKVRIKLLVSFIVVAILVSVVGIVAMSALKTVNSNSQSMYNNELTGTYILTDMNKNLIQSKSDLVEIIYVRDTSKKNYLKNDIQANVNKNQNDITSYEKLSRNDTQKQIWNTYKSQLETYRTLRAGVIKLVDAGNFDQAIEQYQQMTVIGESMMSNLNKLIDTNLNQTKTFNSNNYSVYMKSNKIMIALIIIGLLFAVALGLIISIDINNPLVKIKSFAERLSVYDFSDPISITRKDEFGEIGNALNTAQENVNHLLKTVIQNTQEMGASSQQLYATVEEVSEKIKDIDSAVNNIYGGIQETSAASEEITASVEEVDSSINELSEKANEGSNNANQSKERAVEVQEKGKVALKEVRSLYEENRENMLQAIKDGKIVDNIKVMADTILGIAEQTNLLALNAAIEAARAGEQGRGFAVVAEEVGKLAEQSSQAVTGIQDTIIKVQEAFDNLSENGGQVLKFINESVNPQFIELEAIGNKYYNDSDFVSKMSEEIAAMSEELTATINQVSDAVQNMTSTAQTSSENIEIIKQGVNGTAREMEQVASAAQNQSELMQNLTGIVQKFKI</sequence>
<keyword evidence="8" id="KW-1185">Reference proteome</keyword>
<dbReference type="Pfam" id="PF00672">
    <property type="entry name" value="HAMP"/>
    <property type="match status" value="1"/>
</dbReference>
<dbReference type="PROSITE" id="PS50885">
    <property type="entry name" value="HAMP"/>
    <property type="match status" value="1"/>
</dbReference>
<evidence type="ECO:0000256" key="3">
    <source>
        <dbReference type="PROSITE-ProRule" id="PRU00284"/>
    </source>
</evidence>
<accession>A0ABW8SQ49</accession>
<keyword evidence="4" id="KW-1133">Transmembrane helix</keyword>
<feature type="domain" description="HAMP" evidence="6">
    <location>
        <begin position="212"/>
        <end position="264"/>
    </location>
</feature>
<dbReference type="InterPro" id="IPR003660">
    <property type="entry name" value="HAMP_dom"/>
</dbReference>
<dbReference type="Pfam" id="PF00015">
    <property type="entry name" value="MCPsignal"/>
    <property type="match status" value="1"/>
</dbReference>
<dbReference type="PRINTS" id="PR00260">
    <property type="entry name" value="CHEMTRNSDUCR"/>
</dbReference>
<dbReference type="SUPFAM" id="SSF58104">
    <property type="entry name" value="Methyl-accepting chemotaxis protein (MCP) signaling domain"/>
    <property type="match status" value="1"/>
</dbReference>
<dbReference type="Pfam" id="PF12729">
    <property type="entry name" value="4HB_MCP_1"/>
    <property type="match status" value="1"/>
</dbReference>
<reference evidence="7 8" key="1">
    <citation type="submission" date="2024-11" db="EMBL/GenBank/DDBJ databases">
        <authorList>
            <person name="Heng Y.C."/>
            <person name="Lim A.C.H."/>
            <person name="Lee J.K.Y."/>
            <person name="Kittelmann S."/>
        </authorList>
    </citation>
    <scope>NUCLEOTIDE SEQUENCE [LARGE SCALE GENOMIC DNA]</scope>
    <source>
        <strain evidence="7 8">WILCCON 0269</strain>
    </source>
</reference>
<feature type="transmembrane region" description="Helical" evidence="4">
    <location>
        <begin position="191"/>
        <end position="212"/>
    </location>
</feature>
<dbReference type="InterPro" id="IPR004089">
    <property type="entry name" value="MCPsignal_dom"/>
</dbReference>
<dbReference type="CDD" id="cd06225">
    <property type="entry name" value="HAMP"/>
    <property type="match status" value="1"/>
</dbReference>
<dbReference type="Proteomes" id="UP001623660">
    <property type="component" value="Unassembled WGS sequence"/>
</dbReference>
<evidence type="ECO:0000313" key="7">
    <source>
        <dbReference type="EMBL" id="MFL0198080.1"/>
    </source>
</evidence>
<dbReference type="InterPro" id="IPR024478">
    <property type="entry name" value="HlyB_4HB_MCP"/>
</dbReference>
<evidence type="ECO:0000259" key="5">
    <source>
        <dbReference type="PROSITE" id="PS50111"/>
    </source>
</evidence>
<evidence type="ECO:0000259" key="6">
    <source>
        <dbReference type="PROSITE" id="PS50885"/>
    </source>
</evidence>
<feature type="domain" description="Methyl-accepting transducer" evidence="5">
    <location>
        <begin position="283"/>
        <end position="534"/>
    </location>
</feature>
<keyword evidence="1 3" id="KW-0807">Transducer</keyword>
<dbReference type="SMART" id="SM00283">
    <property type="entry name" value="MA"/>
    <property type="match status" value="1"/>
</dbReference>
<dbReference type="PROSITE" id="PS50111">
    <property type="entry name" value="CHEMOTAXIS_TRANSDUC_2"/>
    <property type="match status" value="1"/>
</dbReference>
<dbReference type="EMBL" id="JBJHZX010000046">
    <property type="protein sequence ID" value="MFL0198080.1"/>
    <property type="molecule type" value="Genomic_DNA"/>
</dbReference>
<evidence type="ECO:0000256" key="2">
    <source>
        <dbReference type="ARBA" id="ARBA00029447"/>
    </source>
</evidence>
<proteinExistence type="inferred from homology"/>